<protein>
    <submittedName>
        <fullName evidence="2">Uncharacterized protein</fullName>
    </submittedName>
</protein>
<name>A0A9P6WY55_RHIOR</name>
<evidence type="ECO:0000313" key="3">
    <source>
        <dbReference type="Proteomes" id="UP000716291"/>
    </source>
</evidence>
<evidence type="ECO:0000313" key="2">
    <source>
        <dbReference type="EMBL" id="KAG1301170.1"/>
    </source>
</evidence>
<feature type="compositionally biased region" description="Pro residues" evidence="1">
    <location>
        <begin position="51"/>
        <end position="60"/>
    </location>
</feature>
<reference evidence="2" key="1">
    <citation type="journal article" date="2020" name="Microb. Genom.">
        <title>Genetic diversity of clinical and environmental Mucorales isolates obtained from an investigation of mucormycosis cases among solid organ transplant recipients.</title>
        <authorList>
            <person name="Nguyen M.H."/>
            <person name="Kaul D."/>
            <person name="Muto C."/>
            <person name="Cheng S.J."/>
            <person name="Richter R.A."/>
            <person name="Bruno V.M."/>
            <person name="Liu G."/>
            <person name="Beyhan S."/>
            <person name="Sundermann A.J."/>
            <person name="Mounaud S."/>
            <person name="Pasculle A.W."/>
            <person name="Nierman W.C."/>
            <person name="Driscoll E."/>
            <person name="Cumbie R."/>
            <person name="Clancy C.J."/>
            <person name="Dupont C.L."/>
        </authorList>
    </citation>
    <scope>NUCLEOTIDE SEQUENCE</scope>
    <source>
        <strain evidence="2">GL11</strain>
    </source>
</reference>
<organism evidence="2 3">
    <name type="scientific">Rhizopus oryzae</name>
    <name type="common">Mucormycosis agent</name>
    <name type="synonym">Rhizopus arrhizus var. delemar</name>
    <dbReference type="NCBI Taxonomy" id="64495"/>
    <lineage>
        <taxon>Eukaryota</taxon>
        <taxon>Fungi</taxon>
        <taxon>Fungi incertae sedis</taxon>
        <taxon>Mucoromycota</taxon>
        <taxon>Mucoromycotina</taxon>
        <taxon>Mucoromycetes</taxon>
        <taxon>Mucorales</taxon>
        <taxon>Mucorineae</taxon>
        <taxon>Rhizopodaceae</taxon>
        <taxon>Rhizopus</taxon>
    </lineage>
</organism>
<gene>
    <name evidence="2" type="ORF">G6F64_012043</name>
</gene>
<proteinExistence type="predicted"/>
<sequence length="273" mass="31125">MSTHLQTIQRLQNELAIANAKIHQLQQENVSLRKQVSSEPTPTANSNPPSESTPPPPNVHAPPAMMLLLPLLYPHNYGKDRDIQKFLSHILILGKTPTTKVSKLPNPKPKHSLAAIARQFSSPTAPSSFKFIHVPIHRRLPIHQLRANLRELHINARRILDIQYSDRNVVSFLIHTCFESELRSQLYKHKITIRDEFDPLSPSISHDPALLNESIERKTKLARHVFLQRLGSAFRRLKAPLYNAVTNYFLQSGLIDLNFLKSFDLAPPLLDRI</sequence>
<comment type="caution">
    <text evidence="2">The sequence shown here is derived from an EMBL/GenBank/DDBJ whole genome shotgun (WGS) entry which is preliminary data.</text>
</comment>
<accession>A0A9P6WY55</accession>
<dbReference type="EMBL" id="JAANQT010003317">
    <property type="protein sequence ID" value="KAG1301170.1"/>
    <property type="molecule type" value="Genomic_DNA"/>
</dbReference>
<feature type="region of interest" description="Disordered" evidence="1">
    <location>
        <begin position="32"/>
        <end position="61"/>
    </location>
</feature>
<dbReference type="Proteomes" id="UP000716291">
    <property type="component" value="Unassembled WGS sequence"/>
</dbReference>
<evidence type="ECO:0000256" key="1">
    <source>
        <dbReference type="SAM" id="MobiDB-lite"/>
    </source>
</evidence>
<keyword evidence="3" id="KW-1185">Reference proteome</keyword>
<feature type="compositionally biased region" description="Low complexity" evidence="1">
    <location>
        <begin position="37"/>
        <end position="50"/>
    </location>
</feature>
<dbReference type="AlphaFoldDB" id="A0A9P6WY55"/>